<evidence type="ECO:0000256" key="1">
    <source>
        <dbReference type="SAM" id="SignalP"/>
    </source>
</evidence>
<dbReference type="OrthoDB" id="8449440at2"/>
<dbReference type="InterPro" id="IPR031877">
    <property type="entry name" value="SmbP"/>
</dbReference>
<dbReference type="Gene3D" id="1.20.120.660">
    <property type="entry name" value="IL-4 antagonist (De novo design) like domain"/>
    <property type="match status" value="1"/>
</dbReference>
<dbReference type="AlphaFoldDB" id="A0A3M9XNW7"/>
<evidence type="ECO:0008006" key="4">
    <source>
        <dbReference type="Google" id="ProtNLM"/>
    </source>
</evidence>
<comment type="caution">
    <text evidence="2">The sequence shown here is derived from an EMBL/GenBank/DDBJ whole genome shotgun (WGS) entry which is preliminary data.</text>
</comment>
<dbReference type="CDD" id="cd13840">
    <property type="entry name" value="SMBP_like"/>
    <property type="match status" value="1"/>
</dbReference>
<protein>
    <recommendedName>
        <fullName evidence="4">Metal-binding protein SmbP</fullName>
    </recommendedName>
</protein>
<dbReference type="GO" id="GO:0046872">
    <property type="term" value="F:metal ion binding"/>
    <property type="evidence" value="ECO:0007669"/>
    <property type="project" value="InterPro"/>
</dbReference>
<name>A0A3M9XNW7_9HYPH</name>
<dbReference type="Proteomes" id="UP000268623">
    <property type="component" value="Unassembled WGS sequence"/>
</dbReference>
<proteinExistence type="predicted"/>
<reference evidence="2 3" key="1">
    <citation type="submission" date="2018-08" db="EMBL/GenBank/DDBJ databases">
        <title>Genome sequence of Methylocystis hirsuta CSC1, a methanotroph able to accumulate PHAs.</title>
        <authorList>
            <person name="Bordel S."/>
            <person name="Rodriguez E."/>
            <person name="Gancedo J."/>
            <person name="Munoz R."/>
        </authorList>
    </citation>
    <scope>NUCLEOTIDE SEQUENCE [LARGE SCALE GENOMIC DNA]</scope>
    <source>
        <strain evidence="2 3">CSC1</strain>
    </source>
</reference>
<organism evidence="2 3">
    <name type="scientific">Methylocystis hirsuta</name>
    <dbReference type="NCBI Taxonomy" id="369798"/>
    <lineage>
        <taxon>Bacteria</taxon>
        <taxon>Pseudomonadati</taxon>
        <taxon>Pseudomonadota</taxon>
        <taxon>Alphaproteobacteria</taxon>
        <taxon>Hyphomicrobiales</taxon>
        <taxon>Methylocystaceae</taxon>
        <taxon>Methylocystis</taxon>
    </lineage>
</organism>
<evidence type="ECO:0000313" key="2">
    <source>
        <dbReference type="EMBL" id="RNJ48818.1"/>
    </source>
</evidence>
<dbReference type="EMBL" id="QWDD01000001">
    <property type="protein sequence ID" value="RNJ48818.1"/>
    <property type="molecule type" value="Genomic_DNA"/>
</dbReference>
<dbReference type="Pfam" id="PF16785">
    <property type="entry name" value="SMBP"/>
    <property type="match status" value="1"/>
</dbReference>
<keyword evidence="3" id="KW-1185">Reference proteome</keyword>
<sequence length="112" mass="11931">MIRRTFIALVSLSVAALFSPIALAQENHVAEAITHTRQAVDAGLEGKADGVVEHGKEALTHAQAAQKEKSNRFVRAGIVHLKQAIKFGEKGDAKGGVKHAKEALAKLDHAPH</sequence>
<gene>
    <name evidence="2" type="ORF">D1O30_03445</name>
</gene>
<feature type="signal peptide" evidence="1">
    <location>
        <begin position="1"/>
        <end position="24"/>
    </location>
</feature>
<accession>A0A3M9XNW7</accession>
<feature type="chain" id="PRO_5018048511" description="Metal-binding protein SmbP" evidence="1">
    <location>
        <begin position="25"/>
        <end position="112"/>
    </location>
</feature>
<keyword evidence="1" id="KW-0732">Signal</keyword>
<evidence type="ECO:0000313" key="3">
    <source>
        <dbReference type="Proteomes" id="UP000268623"/>
    </source>
</evidence>
<dbReference type="RefSeq" id="WP_123174814.1">
    <property type="nucleotide sequence ID" value="NZ_QWDD01000001.1"/>
</dbReference>